<proteinExistence type="predicted"/>
<feature type="compositionally biased region" description="Low complexity" evidence="1">
    <location>
        <begin position="631"/>
        <end position="644"/>
    </location>
</feature>
<dbReference type="GeneID" id="89990999"/>
<evidence type="ECO:0000256" key="1">
    <source>
        <dbReference type="SAM" id="MobiDB-lite"/>
    </source>
</evidence>
<gene>
    <name evidence="3" type="ORF">IAS62_004227</name>
</gene>
<evidence type="ECO:0000313" key="3">
    <source>
        <dbReference type="EMBL" id="WVO22884.1"/>
    </source>
</evidence>
<feature type="compositionally biased region" description="Low complexity" evidence="1">
    <location>
        <begin position="598"/>
        <end position="613"/>
    </location>
</feature>
<dbReference type="InterPro" id="IPR045107">
    <property type="entry name" value="SAC3/GANP/THP3"/>
</dbReference>
<feature type="region of interest" description="Disordered" evidence="1">
    <location>
        <begin position="745"/>
        <end position="776"/>
    </location>
</feature>
<feature type="domain" description="SAC3/GANP/THP3 conserved" evidence="2">
    <location>
        <begin position="69"/>
        <end position="353"/>
    </location>
</feature>
<feature type="region of interest" description="Disordered" evidence="1">
    <location>
        <begin position="674"/>
        <end position="716"/>
    </location>
</feature>
<feature type="region of interest" description="Disordered" evidence="1">
    <location>
        <begin position="537"/>
        <end position="661"/>
    </location>
</feature>
<dbReference type="InterPro" id="IPR005062">
    <property type="entry name" value="SAC3/GANP/THP3_conserved"/>
</dbReference>
<evidence type="ECO:0000313" key="4">
    <source>
        <dbReference type="Proteomes" id="UP001432216"/>
    </source>
</evidence>
<feature type="compositionally biased region" description="Basic and acidic residues" evidence="1">
    <location>
        <begin position="576"/>
        <end position="592"/>
    </location>
</feature>
<dbReference type="Proteomes" id="UP001432216">
    <property type="component" value="Chromosome 7"/>
</dbReference>
<dbReference type="Gene3D" id="1.25.40.990">
    <property type="match status" value="1"/>
</dbReference>
<dbReference type="PANTHER" id="PTHR12436:SF3">
    <property type="entry name" value="GERMINAL-CENTER ASSOCIATED NUCLEAR PROTEIN"/>
    <property type="match status" value="1"/>
</dbReference>
<feature type="compositionally biased region" description="Basic and acidic residues" evidence="1">
    <location>
        <begin position="677"/>
        <end position="688"/>
    </location>
</feature>
<dbReference type="Pfam" id="PF03399">
    <property type="entry name" value="SAC3_GANP"/>
    <property type="match status" value="1"/>
</dbReference>
<feature type="region of interest" description="Disordered" evidence="1">
    <location>
        <begin position="1418"/>
        <end position="1485"/>
    </location>
</feature>
<organism evidence="3 4">
    <name type="scientific">Cryptococcus decagattii</name>
    <dbReference type="NCBI Taxonomy" id="1859122"/>
    <lineage>
        <taxon>Eukaryota</taxon>
        <taxon>Fungi</taxon>
        <taxon>Dikarya</taxon>
        <taxon>Basidiomycota</taxon>
        <taxon>Agaricomycotina</taxon>
        <taxon>Tremellomycetes</taxon>
        <taxon>Tremellales</taxon>
        <taxon>Cryptococcaceae</taxon>
        <taxon>Cryptococcus</taxon>
        <taxon>Cryptococcus gattii species complex</taxon>
    </lineage>
</organism>
<name>A0ABZ2AWU6_9TREE</name>
<accession>A0ABZ2AWU6</accession>
<feature type="compositionally biased region" description="Low complexity" evidence="1">
    <location>
        <begin position="755"/>
        <end position="776"/>
    </location>
</feature>
<sequence length="1485" mass="163195">MADPALVSASKLAARAARFSNTLPGNRYKELEEARAKEVQQYHAQQRLVRDGKVQLEDAVEMRGTCEKMCSDYEREFREWTREVHPFEATMDKRMDPAKAVAAYSRSDAGAGHGTAAILPSDLRTPQTLIRTLDYLFTSIMTLLPPSYDLPPPDDELAQRKALGYSAGFIRDRTRAIRKEFAMQSSWGHEQAIESFERIARWHILCLRELQEEQGTNNDMHIDSAELGRCLDMPCAHEPEFRAYMLIYDLTSKSISIPTSELPACILSHPLVKIAWEIRQCAQRNFDSQKEGSKHNAELGMNNIRRFIKLLASPKVPYLLACLVEIRLREMRRSALRAMTRAYPRLKTEPIRMNEKGQVVERKMVLVETLNKILGCMTPDPTPSAWDDVPTRSAAELDPDNESEAICTRFNIPLFPPPDNRPREKRGALINLGTPFDDNKDAPYTRRWALVSAKRGGKRFVHVVNSGSGSGSPLSSEVSSSVSAPLAIEMTAQAQAQAPVSAFDFKKSLPSTTTLSSVKPVEASAFGFGSRVGDGSMFGSTPTPTPTPAAPSFQVYKPSADSIAPPGPAASQPAKDTTDKGKGKGVDVKTKSIPDFFSSAAAPTPAPAWTSTAGPVPPFAPPSTAASELVPSARTSRPATATPAVDDKGSRSRVTDTQGKSRLFTFSADNAASSGNEIKEDAKDKDKPLFSFTATPGASASAAPPPPGANLSTAGTLTLPVHTPASAPVAGPAPTTLAKETLNTIVRSPSRRDPSLLLSTSTPTSQSRPLPSSLSKSTSKVSLDAYHAKRLKRRLAIPFACEELVTKVMEEMLRDYLTSDLEALIKQQLAERAYAARKAGRSEMIKSWSEVLFRDHLLLGCTPSSGGRHRDGLVREIAKEAVIDEIRRRWRAREAGRWWKLWAKEKRERREGGQRKRQEWLGGLKEMGLSASMGPLVNVVGAKADGGLDVGLDWMDAGLDSLQLDIEIIQAERDKDNFFAPSTFLTSIARYVAPQLSVAFTPATISLSDSASSSRLGSTPLSPHQDHPAFITLLSKPSGGSSADQTVEEWLVSKFTPPNSSSQLEQAHDGEKERGYMCGGVEFDMRVVDNGTLPKHSKDDGWIGLLVFEAPLKTDDAEKASENAANAQNRMRLLVKILQNDGNRFVPGLIVLNWGDETIDTLAERLQIQSEIASFSKKIVVSLGVADDLDQQFIKALEGLGEVEAKEQGVLRLQDVAEGVLLHLKQFVDVCGILLSQRRNDAHLGWTCLKSGIELINSIPRLAREFTGARGLDNGNILDPIVLPEITFNAPSSSGQLVDQMAEYFENEIFAGIDELSLLVVRLSQAAQYGHALPIDSILQFLSFFVLGELQHHQLFARTFFVTETEMDQWRRDCLRQVIAKFDELVDKNIQLITSFAEPPPSSRVLVISPFKTSSPTTISKVTDTTNTTIIPPGGKKRPRGEKDERAMLDREKKGKKESKTTKAERLLRLMQKVERTLSERDNTV</sequence>
<reference evidence="3 4" key="1">
    <citation type="submission" date="2024-01" db="EMBL/GenBank/DDBJ databases">
        <title>Comparative genomics of Cryptococcus and Kwoniella reveals pathogenesis evolution and contrasting modes of karyotype evolution via chromosome fusion or intercentromeric recombination.</title>
        <authorList>
            <person name="Coelho M.A."/>
            <person name="David-Palma M."/>
            <person name="Shea T."/>
            <person name="Bowers K."/>
            <person name="McGinley-Smith S."/>
            <person name="Mohammad A.W."/>
            <person name="Gnirke A."/>
            <person name="Yurkov A.M."/>
            <person name="Nowrousian M."/>
            <person name="Sun S."/>
            <person name="Cuomo C.A."/>
            <person name="Heitman J."/>
        </authorList>
    </citation>
    <scope>NUCLEOTIDE SEQUENCE [LARGE SCALE GENOMIC DNA]</scope>
    <source>
        <strain evidence="3 4">7685027</strain>
    </source>
</reference>
<keyword evidence="4" id="KW-1185">Reference proteome</keyword>
<evidence type="ECO:0000259" key="2">
    <source>
        <dbReference type="Pfam" id="PF03399"/>
    </source>
</evidence>
<dbReference type="EMBL" id="CP143812">
    <property type="protein sequence ID" value="WVO22884.1"/>
    <property type="molecule type" value="Genomic_DNA"/>
</dbReference>
<feature type="compositionally biased region" description="Low complexity" evidence="1">
    <location>
        <begin position="693"/>
        <end position="702"/>
    </location>
</feature>
<dbReference type="RefSeq" id="XP_064722123.1">
    <property type="nucleotide sequence ID" value="XM_064866051.1"/>
</dbReference>
<dbReference type="PANTHER" id="PTHR12436">
    <property type="entry name" value="80 KDA MCM3-ASSOCIATED PROTEIN"/>
    <property type="match status" value="1"/>
</dbReference>
<feature type="compositionally biased region" description="Basic and acidic residues" evidence="1">
    <location>
        <begin position="645"/>
        <end position="654"/>
    </location>
</feature>
<feature type="compositionally biased region" description="Polar residues" evidence="1">
    <location>
        <begin position="1418"/>
        <end position="1430"/>
    </location>
</feature>
<feature type="compositionally biased region" description="Basic and acidic residues" evidence="1">
    <location>
        <begin position="1441"/>
        <end position="1485"/>
    </location>
</feature>
<protein>
    <recommendedName>
        <fullName evidence="2">SAC3/GANP/THP3 conserved domain-containing protein</fullName>
    </recommendedName>
</protein>